<dbReference type="PANTHER" id="PTHR10804">
    <property type="entry name" value="PROTEASE FAMILY M24 METHIONYL AMINOPEPTIDASE, AMINOPEPTIDASE P"/>
    <property type="match status" value="1"/>
</dbReference>
<dbReference type="PRINTS" id="PR00599">
    <property type="entry name" value="MAPEPTIDASE"/>
</dbReference>
<sequence length="277" mass="29877">MSDISEHDAAEIKADAPVIEDCSNTDVVTKYRLAAEIAQSALEGVIGQLAPGKSVVELCAFGDAIITARAATVYKSKKVEKGIAFPTCVSVNEVVCHFSPLPNETTTIKAGDWVKIDLGCHIDGYIAVVAHTVIVPATEATTSSYGYCRDCRSPYRISNAGQLRESSAEHSVRANVAKKERLRFHEAQRQTLLERKAAARAAHAPSRTLVELSAKLRDEAINILRAKRDLEPVQVACPHCGWTMPPSAAHGHVQEPPPTGDRAHVGIDLASSFDHHS</sequence>
<dbReference type="InterPro" id="IPR036005">
    <property type="entry name" value="Creatinase/aminopeptidase-like"/>
</dbReference>
<dbReference type="SUPFAM" id="SSF55920">
    <property type="entry name" value="Creatinase/aminopeptidase"/>
    <property type="match status" value="1"/>
</dbReference>
<name>A0A067C721_SAPPC</name>
<dbReference type="STRING" id="695850.A0A067C721"/>
<dbReference type="InterPro" id="IPR001714">
    <property type="entry name" value="Pept_M24_MAP"/>
</dbReference>
<dbReference type="Gene3D" id="3.90.230.10">
    <property type="entry name" value="Creatinase/methionine aminopeptidase superfamily"/>
    <property type="match status" value="1"/>
</dbReference>
<dbReference type="Pfam" id="PF00557">
    <property type="entry name" value="Peptidase_M24"/>
    <property type="match status" value="1"/>
</dbReference>
<dbReference type="InterPro" id="IPR000994">
    <property type="entry name" value="Pept_M24"/>
</dbReference>
<dbReference type="KEGG" id="spar:SPRG_20806"/>
<dbReference type="OrthoDB" id="5876363at2759"/>
<reference evidence="3 4" key="1">
    <citation type="journal article" date="2013" name="PLoS Genet.">
        <title>Distinctive expansion of potential virulence genes in the genome of the oomycete fish pathogen Saprolegnia parasitica.</title>
        <authorList>
            <person name="Jiang R.H."/>
            <person name="de Bruijn I."/>
            <person name="Haas B.J."/>
            <person name="Belmonte R."/>
            <person name="Lobach L."/>
            <person name="Christie J."/>
            <person name="van den Ackerveken G."/>
            <person name="Bottin A."/>
            <person name="Bulone V."/>
            <person name="Diaz-Moreno S.M."/>
            <person name="Dumas B."/>
            <person name="Fan L."/>
            <person name="Gaulin E."/>
            <person name="Govers F."/>
            <person name="Grenville-Briggs L.J."/>
            <person name="Horner N.R."/>
            <person name="Levin J.Z."/>
            <person name="Mammella M."/>
            <person name="Meijer H.J."/>
            <person name="Morris P."/>
            <person name="Nusbaum C."/>
            <person name="Oome S."/>
            <person name="Phillips A.J."/>
            <person name="van Rooyen D."/>
            <person name="Rzeszutek E."/>
            <person name="Saraiva M."/>
            <person name="Secombes C.J."/>
            <person name="Seidl M.F."/>
            <person name="Snel B."/>
            <person name="Stassen J.H."/>
            <person name="Sykes S."/>
            <person name="Tripathy S."/>
            <person name="van den Berg H."/>
            <person name="Vega-Arreguin J.C."/>
            <person name="Wawra S."/>
            <person name="Young S.K."/>
            <person name="Zeng Q."/>
            <person name="Dieguez-Uribeondo J."/>
            <person name="Russ C."/>
            <person name="Tyler B.M."/>
            <person name="van West P."/>
        </authorList>
    </citation>
    <scope>NUCLEOTIDE SEQUENCE [LARGE SCALE GENOMIC DNA]</scope>
    <source>
        <strain evidence="3 4">CBS 223.65</strain>
    </source>
</reference>
<protein>
    <recommendedName>
        <fullName evidence="2">Peptidase M24 domain-containing protein</fullName>
    </recommendedName>
</protein>
<dbReference type="VEuPathDB" id="FungiDB:SPRG_20806"/>
<dbReference type="RefSeq" id="XP_012204425.1">
    <property type="nucleotide sequence ID" value="XM_012349035.1"/>
</dbReference>
<evidence type="ECO:0000313" key="3">
    <source>
        <dbReference type="EMBL" id="KDO24965.1"/>
    </source>
</evidence>
<dbReference type="AlphaFoldDB" id="A0A067C721"/>
<dbReference type="PANTHER" id="PTHR10804:SF11">
    <property type="entry name" value="PROLIFERATION-ASSOCIATED PROTEIN 2G4"/>
    <property type="match status" value="1"/>
</dbReference>
<proteinExistence type="inferred from homology"/>
<feature type="domain" description="Peptidase M24" evidence="2">
    <location>
        <begin position="30"/>
        <end position="140"/>
    </location>
</feature>
<dbReference type="InterPro" id="IPR047113">
    <property type="entry name" value="PA2G4/ARX1"/>
</dbReference>
<organism evidence="3 4">
    <name type="scientific">Saprolegnia parasitica (strain CBS 223.65)</name>
    <dbReference type="NCBI Taxonomy" id="695850"/>
    <lineage>
        <taxon>Eukaryota</taxon>
        <taxon>Sar</taxon>
        <taxon>Stramenopiles</taxon>
        <taxon>Oomycota</taxon>
        <taxon>Saprolegniomycetes</taxon>
        <taxon>Saprolegniales</taxon>
        <taxon>Saprolegniaceae</taxon>
        <taxon>Saprolegnia</taxon>
    </lineage>
</organism>
<dbReference type="GeneID" id="24141827"/>
<gene>
    <name evidence="3" type="ORF">SPRG_20806</name>
</gene>
<evidence type="ECO:0000313" key="4">
    <source>
        <dbReference type="Proteomes" id="UP000030745"/>
    </source>
</evidence>
<evidence type="ECO:0000259" key="2">
    <source>
        <dbReference type="Pfam" id="PF00557"/>
    </source>
</evidence>
<comment type="similarity">
    <text evidence="1">Belongs to the peptidase M24 family.</text>
</comment>
<dbReference type="Proteomes" id="UP000030745">
    <property type="component" value="Unassembled WGS sequence"/>
</dbReference>
<keyword evidence="4" id="KW-1185">Reference proteome</keyword>
<accession>A0A067C721</accession>
<dbReference type="EMBL" id="KK583237">
    <property type="protein sequence ID" value="KDO24965.1"/>
    <property type="molecule type" value="Genomic_DNA"/>
</dbReference>
<evidence type="ECO:0000256" key="1">
    <source>
        <dbReference type="ARBA" id="ARBA00007319"/>
    </source>
</evidence>